<dbReference type="KEGG" id="lxl:KDY119_01192"/>
<name>A0A5P9Q8C8_9MICO</name>
<feature type="transmembrane region" description="Helical" evidence="2">
    <location>
        <begin position="320"/>
        <end position="341"/>
    </location>
</feature>
<gene>
    <name evidence="3" type="primary">exoA</name>
    <name evidence="3" type="ORF">KDY119_01192</name>
</gene>
<dbReference type="AlphaFoldDB" id="A0A5P9Q8C8"/>
<dbReference type="RefSeq" id="WP_153022061.1">
    <property type="nucleotide sequence ID" value="NZ_BAABIH010000001.1"/>
</dbReference>
<dbReference type="SUPFAM" id="SSF53448">
    <property type="entry name" value="Nucleotide-diphospho-sugar transferases"/>
    <property type="match status" value="1"/>
</dbReference>
<dbReference type="InterPro" id="IPR029044">
    <property type="entry name" value="Nucleotide-diphossugar_trans"/>
</dbReference>
<feature type="transmembrane region" description="Helical" evidence="2">
    <location>
        <begin position="288"/>
        <end position="314"/>
    </location>
</feature>
<keyword evidence="3" id="KW-0808">Transferase</keyword>
<feature type="transmembrane region" description="Helical" evidence="2">
    <location>
        <begin position="353"/>
        <end position="374"/>
    </location>
</feature>
<feature type="compositionally biased region" description="Low complexity" evidence="1">
    <location>
        <begin position="8"/>
        <end position="31"/>
    </location>
</feature>
<evidence type="ECO:0000256" key="2">
    <source>
        <dbReference type="SAM" id="Phobius"/>
    </source>
</evidence>
<evidence type="ECO:0000313" key="4">
    <source>
        <dbReference type="Proteomes" id="UP000326702"/>
    </source>
</evidence>
<organism evidence="3 4">
    <name type="scientific">Luteimicrobium xylanilyticum</name>
    <dbReference type="NCBI Taxonomy" id="1133546"/>
    <lineage>
        <taxon>Bacteria</taxon>
        <taxon>Bacillati</taxon>
        <taxon>Actinomycetota</taxon>
        <taxon>Actinomycetes</taxon>
        <taxon>Micrococcales</taxon>
        <taxon>Luteimicrobium</taxon>
    </lineage>
</organism>
<evidence type="ECO:0000256" key="1">
    <source>
        <dbReference type="SAM" id="MobiDB-lite"/>
    </source>
</evidence>
<keyword evidence="2" id="KW-1133">Transmembrane helix</keyword>
<dbReference type="PANTHER" id="PTHR43685">
    <property type="entry name" value="GLYCOSYLTRANSFERASE"/>
    <property type="match status" value="1"/>
</dbReference>
<keyword evidence="2" id="KW-0812">Transmembrane</keyword>
<dbReference type="Pfam" id="PF13641">
    <property type="entry name" value="Glyco_tranf_2_3"/>
    <property type="match status" value="1"/>
</dbReference>
<accession>A0A5P9Q8C8</accession>
<dbReference type="Proteomes" id="UP000326702">
    <property type="component" value="Chromosome"/>
</dbReference>
<dbReference type="InterPro" id="IPR050834">
    <property type="entry name" value="Glycosyltransf_2"/>
</dbReference>
<protein>
    <submittedName>
        <fullName evidence="3">Succinoglycan biosynthesis protein ExoA</fullName>
        <ecNumber evidence="3">2.4.-.-</ecNumber>
    </submittedName>
</protein>
<keyword evidence="3" id="KW-0328">Glycosyltransferase</keyword>
<dbReference type="EC" id="2.4.-.-" evidence="3"/>
<keyword evidence="4" id="KW-1185">Reference proteome</keyword>
<dbReference type="CDD" id="cd02525">
    <property type="entry name" value="Succinoglycan_BP_ExoA"/>
    <property type="match status" value="1"/>
</dbReference>
<sequence>MTELATTRATSDGADRAGAATTGATTTGPATRPRREGGPVPAPPHVVAVAVVRDEERYLGTAVDAVLDQTWTGPLDVVLAVGPSHDRTREIADELAARDPRVHVVDNPSGSRSEGLNLAFRALPSGSREVVVVRFDGHAVLPVGYVRQAVRVMGRTGADVVGGMMVPVGRTPFQSAVARAMAHPAGIGATSFHTGGEAGPAQTVYLGVFRRTSLERAGGYDPTLVRAEDWDLNRRIRAGGGLVWFDPGLQVVYHPRRTARDLARQFWRTGMWRREIVRRHPTTASLRYLAPPALVLGLVASLVLGVVGLVDVLVPPAPTAWLGLALLGPVLYALVVLTASAHAGLREPRAVKIRLPVVLVVMHVAWGIGFLRGVSRHARTEHRT</sequence>
<dbReference type="GO" id="GO:0016757">
    <property type="term" value="F:glycosyltransferase activity"/>
    <property type="evidence" value="ECO:0007669"/>
    <property type="project" value="UniProtKB-KW"/>
</dbReference>
<dbReference type="Gene3D" id="3.90.550.10">
    <property type="entry name" value="Spore Coat Polysaccharide Biosynthesis Protein SpsA, Chain A"/>
    <property type="match status" value="1"/>
</dbReference>
<evidence type="ECO:0000313" key="3">
    <source>
        <dbReference type="EMBL" id="QFU97693.1"/>
    </source>
</evidence>
<dbReference type="OrthoDB" id="1757142at2"/>
<reference evidence="3 4" key="1">
    <citation type="submission" date="2019-10" db="EMBL/GenBank/DDBJ databases">
        <title>Genome sequence of Luteimicrobium xylanilyticum HY-24.</title>
        <authorList>
            <person name="Kim D.Y."/>
            <person name="Park H.-Y."/>
        </authorList>
    </citation>
    <scope>NUCLEOTIDE SEQUENCE [LARGE SCALE GENOMIC DNA]</scope>
    <source>
        <strain evidence="3 4">HY-24</strain>
    </source>
</reference>
<feature type="region of interest" description="Disordered" evidence="1">
    <location>
        <begin position="1"/>
        <end position="43"/>
    </location>
</feature>
<proteinExistence type="predicted"/>
<dbReference type="PANTHER" id="PTHR43685:SF2">
    <property type="entry name" value="GLYCOSYLTRANSFERASE 2-LIKE DOMAIN-CONTAINING PROTEIN"/>
    <property type="match status" value="1"/>
</dbReference>
<keyword evidence="2" id="KW-0472">Membrane</keyword>
<dbReference type="EMBL" id="CP045529">
    <property type="protein sequence ID" value="QFU97693.1"/>
    <property type="molecule type" value="Genomic_DNA"/>
</dbReference>